<keyword evidence="4" id="KW-1003">Cell membrane</keyword>
<dbReference type="Gene3D" id="1.10.8.500">
    <property type="entry name" value="HAMP domain in histidine kinase"/>
    <property type="match status" value="1"/>
</dbReference>
<evidence type="ECO:0000313" key="14">
    <source>
        <dbReference type="EMBL" id="BBQ50051.1"/>
    </source>
</evidence>
<evidence type="ECO:0000313" key="15">
    <source>
        <dbReference type="Proteomes" id="UP000076152"/>
    </source>
</evidence>
<dbReference type="Proteomes" id="UP000076152">
    <property type="component" value="Chromosome"/>
</dbReference>
<comment type="catalytic activity">
    <reaction evidence="1">
        <text>ATP + protein L-histidine = ADP + protein N-phospho-L-histidine.</text>
        <dbReference type="EC" id="2.7.13.3"/>
    </reaction>
</comment>
<evidence type="ECO:0000256" key="4">
    <source>
        <dbReference type="ARBA" id="ARBA00022475"/>
    </source>
</evidence>
<feature type="transmembrane region" description="Helical" evidence="10">
    <location>
        <begin position="240"/>
        <end position="260"/>
    </location>
</feature>
<dbReference type="InterPro" id="IPR005467">
    <property type="entry name" value="His_kinase_dom"/>
</dbReference>
<dbReference type="PROSITE" id="PS50885">
    <property type="entry name" value="HAMP"/>
    <property type="match status" value="1"/>
</dbReference>
<dbReference type="GO" id="GO:0005886">
    <property type="term" value="C:plasma membrane"/>
    <property type="evidence" value="ECO:0007669"/>
    <property type="project" value="UniProtKB-SubCell"/>
</dbReference>
<dbReference type="CDD" id="cd06225">
    <property type="entry name" value="HAMP"/>
    <property type="match status" value="1"/>
</dbReference>
<gene>
    <name evidence="14" type="primary">bfmS</name>
    <name evidence="13" type="synonym">rstB</name>
    <name evidence="13" type="ORF">IEC338SC_1170</name>
    <name evidence="14" type="ORF">WP2W18E11_30490</name>
</gene>
<dbReference type="CDD" id="cd00082">
    <property type="entry name" value="HisKA"/>
    <property type="match status" value="1"/>
</dbReference>
<feature type="domain" description="HAMP" evidence="12">
    <location>
        <begin position="261"/>
        <end position="313"/>
    </location>
</feature>
<evidence type="ECO:0000256" key="1">
    <source>
        <dbReference type="ARBA" id="ARBA00000085"/>
    </source>
</evidence>
<reference evidence="14 16" key="2">
    <citation type="submission" date="2019-12" db="EMBL/GenBank/DDBJ databases">
        <title>complete genome sequences of Acinetobacter pittii str. WP2-W18-ESBL-11 isolated from wastewater treatment plant effluent.</title>
        <authorList>
            <person name="Sekizuka T."/>
            <person name="Itokawa K."/>
            <person name="Yatsu K."/>
            <person name="Inamine Y."/>
            <person name="Kuroda M."/>
        </authorList>
    </citation>
    <scope>NUCLEOTIDE SEQUENCE [LARGE SCALE GENOMIC DNA]</scope>
    <source>
        <strain evidence="14 16">WP2-W18-ESBL-11</strain>
    </source>
</reference>
<keyword evidence="7" id="KW-0547">Nucleotide-binding</keyword>
<organism evidence="14 16">
    <name type="scientific">Acinetobacter pittii</name>
    <name type="common">Acinetobacter genomosp. 3</name>
    <dbReference type="NCBI Taxonomy" id="48296"/>
    <lineage>
        <taxon>Bacteria</taxon>
        <taxon>Pseudomonadati</taxon>
        <taxon>Pseudomonadota</taxon>
        <taxon>Gammaproteobacteria</taxon>
        <taxon>Moraxellales</taxon>
        <taxon>Moraxellaceae</taxon>
        <taxon>Acinetobacter</taxon>
        <taxon>Acinetobacter calcoaceticus/baumannii complex</taxon>
    </lineage>
</organism>
<dbReference type="InterPro" id="IPR003594">
    <property type="entry name" value="HATPase_dom"/>
</dbReference>
<keyword evidence="10" id="KW-1133">Transmembrane helix</keyword>
<dbReference type="PANTHER" id="PTHR44936">
    <property type="entry name" value="SENSOR PROTEIN CREC"/>
    <property type="match status" value="1"/>
</dbReference>
<evidence type="ECO:0000256" key="10">
    <source>
        <dbReference type="SAM" id="Phobius"/>
    </source>
</evidence>
<proteinExistence type="predicted"/>
<dbReference type="EMBL" id="CP015145">
    <property type="protein sequence ID" value="AMX18319.1"/>
    <property type="molecule type" value="Genomic_DNA"/>
</dbReference>
<evidence type="ECO:0000256" key="7">
    <source>
        <dbReference type="ARBA" id="ARBA00022741"/>
    </source>
</evidence>
<keyword evidence="9" id="KW-0067">ATP-binding</keyword>
<evidence type="ECO:0000256" key="3">
    <source>
        <dbReference type="ARBA" id="ARBA00012438"/>
    </source>
</evidence>
<protein>
    <recommendedName>
        <fullName evidence="3">histidine kinase</fullName>
        <ecNumber evidence="3">2.7.13.3</ecNumber>
    </recommendedName>
</protein>
<dbReference type="SMART" id="SM00387">
    <property type="entry name" value="HATPase_c"/>
    <property type="match status" value="1"/>
</dbReference>
<dbReference type="PANTHER" id="PTHR44936:SF10">
    <property type="entry name" value="SENSOR PROTEIN RSTB"/>
    <property type="match status" value="1"/>
</dbReference>
<dbReference type="InterPro" id="IPR050980">
    <property type="entry name" value="2C_sensor_his_kinase"/>
</dbReference>
<evidence type="ECO:0000256" key="2">
    <source>
        <dbReference type="ARBA" id="ARBA00004651"/>
    </source>
</evidence>
<comment type="subcellular location">
    <subcellularLocation>
        <location evidence="2">Cell membrane</location>
        <topology evidence="2">Multi-pass membrane protein</topology>
    </subcellularLocation>
</comment>
<dbReference type="GO" id="GO:0000155">
    <property type="term" value="F:phosphorelay sensor kinase activity"/>
    <property type="evidence" value="ECO:0007669"/>
    <property type="project" value="InterPro"/>
</dbReference>
<dbReference type="GO" id="GO:0005524">
    <property type="term" value="F:ATP binding"/>
    <property type="evidence" value="ECO:0007669"/>
    <property type="project" value="UniProtKB-KW"/>
</dbReference>
<evidence type="ECO:0000259" key="12">
    <source>
        <dbReference type="PROSITE" id="PS50885"/>
    </source>
</evidence>
<dbReference type="SUPFAM" id="SSF158472">
    <property type="entry name" value="HAMP domain-like"/>
    <property type="match status" value="1"/>
</dbReference>
<dbReference type="InterPro" id="IPR003660">
    <property type="entry name" value="HAMP_dom"/>
</dbReference>
<dbReference type="EC" id="2.7.13.3" evidence="3"/>
<dbReference type="AlphaFoldDB" id="A0A0N9AK22"/>
<accession>A0A0N9AK22</accession>
<dbReference type="SUPFAM" id="SSF55874">
    <property type="entry name" value="ATPase domain of HSP90 chaperone/DNA topoisomerase II/histidine kinase"/>
    <property type="match status" value="1"/>
</dbReference>
<keyword evidence="8 14" id="KW-0418">Kinase</keyword>
<evidence type="ECO:0000256" key="8">
    <source>
        <dbReference type="ARBA" id="ARBA00022777"/>
    </source>
</evidence>
<dbReference type="Gene3D" id="1.10.287.130">
    <property type="match status" value="1"/>
</dbReference>
<evidence type="ECO:0000259" key="11">
    <source>
        <dbReference type="PROSITE" id="PS50109"/>
    </source>
</evidence>
<sequence>MFKHSIFLRIYAGLVILVVLVAVFGYLLVQIINYQRAQEYRESLTDGISYVISEGVARQPGKQQKIDWVSDASDLLELPIYYTDASKVELSRTEKKRIEAQKSVVRYDASNSIAYIIIGLRDDPQHFLSIKVDKITERQMKALPIFVLDYLMFYPGQEQEYLAKIQKHFSYPINIYNIQDVNLDSEQIGRLRQDQSVMLYKDSATVRGTTISIVSPIPNQPTRVLVLGPVPMFNWMPLQLSAGITLFSLFLLSLGVYGLILPLERKIRQVRYALNRMKSGDLSLRVPIEGSDEMANLASSYNNMSDHIQRLIEAQRELMRAVSHELRTPVARIRFGTEMLAEEDDYNHRMHQVDMIDKDIEALNTLIDEIMTYAKLEQGTPSLDFDEITLFDVLDQVAVETEALKTQKEIELVAPPLYVKVDAERRYLHRVVQNLVGNAVRYCDNKVRITGGIHSDGMAFVCVEDDGAGIPEQDRKRVFEAFARLDDSRTRASGGYGLGLSIVSRIAYWFGGEIKVDESPTLGGARFIMTWPAKRFKQPPLKANKKAPS</sequence>
<evidence type="ECO:0000313" key="13">
    <source>
        <dbReference type="EMBL" id="AMX18319.1"/>
    </source>
</evidence>
<keyword evidence="6" id="KW-0808">Transferase</keyword>
<dbReference type="Proteomes" id="UP000515758">
    <property type="component" value="Chromosome"/>
</dbReference>
<dbReference type="InterPro" id="IPR036890">
    <property type="entry name" value="HATPase_C_sf"/>
</dbReference>
<keyword evidence="5" id="KW-0597">Phosphoprotein</keyword>
<dbReference type="Pfam" id="PF00512">
    <property type="entry name" value="HisKA"/>
    <property type="match status" value="1"/>
</dbReference>
<evidence type="ECO:0000256" key="5">
    <source>
        <dbReference type="ARBA" id="ARBA00022553"/>
    </source>
</evidence>
<feature type="domain" description="Histidine kinase" evidence="11">
    <location>
        <begin position="321"/>
        <end position="535"/>
    </location>
</feature>
<reference evidence="13 15" key="1">
    <citation type="submission" date="2016-04" db="EMBL/GenBank/DDBJ databases">
        <title>Complete genome sequencing of OXA-72 bearing Acinetobacter pittii strain IEC338SC.</title>
        <authorList>
            <person name="Brasiliense D.M."/>
            <person name="Lima K.V."/>
            <person name="Souza C.O."/>
            <person name="Dutra L.G."/>
            <person name="Mamizuka E.M."/>
            <person name="Perez-Chaparro P.J."/>
            <person name="McCulloch J.A."/>
        </authorList>
    </citation>
    <scope>NUCLEOTIDE SEQUENCE [LARGE SCALE GENOMIC DNA]</scope>
    <source>
        <strain evidence="13 15">IEC338SC</strain>
    </source>
</reference>
<dbReference type="InterPro" id="IPR004358">
    <property type="entry name" value="Sig_transdc_His_kin-like_C"/>
</dbReference>
<feature type="transmembrane region" description="Helical" evidence="10">
    <location>
        <begin position="6"/>
        <end position="29"/>
    </location>
</feature>
<dbReference type="PROSITE" id="PS50109">
    <property type="entry name" value="HIS_KIN"/>
    <property type="match status" value="1"/>
</dbReference>
<dbReference type="InterPro" id="IPR036097">
    <property type="entry name" value="HisK_dim/P_sf"/>
</dbReference>
<dbReference type="EMBL" id="AP021936">
    <property type="protein sequence ID" value="BBQ50051.1"/>
    <property type="molecule type" value="Genomic_DNA"/>
</dbReference>
<dbReference type="SMART" id="SM00388">
    <property type="entry name" value="HisKA"/>
    <property type="match status" value="1"/>
</dbReference>
<evidence type="ECO:0000313" key="16">
    <source>
        <dbReference type="Proteomes" id="UP000515758"/>
    </source>
</evidence>
<dbReference type="Pfam" id="PF02518">
    <property type="entry name" value="HATPase_c"/>
    <property type="match status" value="1"/>
</dbReference>
<dbReference type="InterPro" id="IPR003661">
    <property type="entry name" value="HisK_dim/P_dom"/>
</dbReference>
<dbReference type="RefSeq" id="WP_032006728.1">
    <property type="nucleotide sequence ID" value="NZ_AP021936.1"/>
</dbReference>
<keyword evidence="10" id="KW-0812">Transmembrane</keyword>
<evidence type="ECO:0000256" key="9">
    <source>
        <dbReference type="ARBA" id="ARBA00022840"/>
    </source>
</evidence>
<accession>A0A1H8RA20</accession>
<dbReference type="SMART" id="SM00304">
    <property type="entry name" value="HAMP"/>
    <property type="match status" value="1"/>
</dbReference>
<dbReference type="PRINTS" id="PR00344">
    <property type="entry name" value="BCTRLSENSOR"/>
</dbReference>
<dbReference type="SUPFAM" id="SSF47384">
    <property type="entry name" value="Homodimeric domain of signal transducing histidine kinase"/>
    <property type="match status" value="1"/>
</dbReference>
<dbReference type="Gene3D" id="3.30.565.10">
    <property type="entry name" value="Histidine kinase-like ATPase, C-terminal domain"/>
    <property type="match status" value="1"/>
</dbReference>
<dbReference type="Pfam" id="PF00672">
    <property type="entry name" value="HAMP"/>
    <property type="match status" value="1"/>
</dbReference>
<name>A0A0N9AK22_ACIPI</name>
<evidence type="ECO:0000256" key="6">
    <source>
        <dbReference type="ARBA" id="ARBA00022679"/>
    </source>
</evidence>
<keyword evidence="10" id="KW-0472">Membrane</keyword>